<dbReference type="STRING" id="264462.Bd0885"/>
<dbReference type="Pfam" id="PF08921">
    <property type="entry name" value="DUF1904"/>
    <property type="match status" value="1"/>
</dbReference>
<dbReference type="Gene3D" id="3.30.429.10">
    <property type="entry name" value="Macrophage Migration Inhibitory Factor"/>
    <property type="match status" value="1"/>
</dbReference>
<dbReference type="Proteomes" id="UP000008080">
    <property type="component" value="Chromosome"/>
</dbReference>
<sequence>MLPHMPHIRMRAVKKEHVQLLSDSLAKELAPAMKTPVDNFTFELVQTQFFSGGQQTDSYPFIEVLWFARSQEVQDECASIITRQIKSIADYEDVVIVFQVLAKEAYYENGIHF</sequence>
<name>Q6MPG9_BDEBA</name>
<dbReference type="eggNOG" id="COG1942">
    <property type="taxonomic scope" value="Bacteria"/>
</dbReference>
<organism evidence="1 2">
    <name type="scientific">Bdellovibrio bacteriovorus (strain ATCC 15356 / DSM 50701 / NCIMB 9529 / HD100)</name>
    <dbReference type="NCBI Taxonomy" id="264462"/>
    <lineage>
        <taxon>Bacteria</taxon>
        <taxon>Pseudomonadati</taxon>
        <taxon>Bdellovibrionota</taxon>
        <taxon>Bdellovibrionia</taxon>
        <taxon>Bdellovibrionales</taxon>
        <taxon>Pseudobdellovibrionaceae</taxon>
        <taxon>Bdellovibrio</taxon>
    </lineage>
</organism>
<dbReference type="HOGENOM" id="CLU_168247_0_0_7"/>
<evidence type="ECO:0000313" key="1">
    <source>
        <dbReference type="EMBL" id="CAE78829.1"/>
    </source>
</evidence>
<dbReference type="AlphaFoldDB" id="Q6MPG9"/>
<dbReference type="InterPro" id="IPR014347">
    <property type="entry name" value="Tautomerase/MIF_sf"/>
</dbReference>
<dbReference type="KEGG" id="bba:Bd0885"/>
<proteinExistence type="predicted"/>
<gene>
    <name evidence="1" type="ordered locus">Bd0885</name>
</gene>
<dbReference type="SUPFAM" id="SSF55331">
    <property type="entry name" value="Tautomerase/MIF"/>
    <property type="match status" value="1"/>
</dbReference>
<evidence type="ECO:0000313" key="2">
    <source>
        <dbReference type="Proteomes" id="UP000008080"/>
    </source>
</evidence>
<accession>Q6MPG9</accession>
<keyword evidence="2" id="KW-1185">Reference proteome</keyword>
<reference evidence="1 2" key="1">
    <citation type="journal article" date="2004" name="Science">
        <title>A predator unmasked: life cycle of Bdellovibrio bacteriovorus from a genomic perspective.</title>
        <authorList>
            <person name="Rendulic S."/>
            <person name="Jagtap P."/>
            <person name="Rosinus A."/>
            <person name="Eppinger M."/>
            <person name="Baar C."/>
            <person name="Lanz C."/>
            <person name="Keller H."/>
            <person name="Lambert C."/>
            <person name="Evans K.J."/>
            <person name="Goesmann A."/>
            <person name="Meyer F."/>
            <person name="Sockett R.E."/>
            <person name="Schuster S.C."/>
        </authorList>
    </citation>
    <scope>NUCLEOTIDE SEQUENCE [LARGE SCALE GENOMIC DNA]</scope>
    <source>
        <strain evidence="2">ATCC 15356 / DSM 50701 / NCIMB 9529 / HD100</strain>
    </source>
</reference>
<dbReference type="InterPro" id="IPR015017">
    <property type="entry name" value="DUF1904"/>
</dbReference>
<dbReference type="EMBL" id="BX842648">
    <property type="protein sequence ID" value="CAE78829.1"/>
    <property type="molecule type" value="Genomic_DNA"/>
</dbReference>
<protein>
    <submittedName>
        <fullName evidence="1">Uncharacterized protein</fullName>
    </submittedName>
</protein>